<feature type="domain" description="Hydantoinase A/oxoprolinase" evidence="3">
    <location>
        <begin position="251"/>
        <end position="566"/>
    </location>
</feature>
<dbReference type="Pfam" id="PF02538">
    <property type="entry name" value="Hydantoinase_B"/>
    <property type="match status" value="1"/>
</dbReference>
<comment type="similarity">
    <text evidence="1">Belongs to the oxoprolinase family.</text>
</comment>
<dbReference type="InterPro" id="IPR049517">
    <property type="entry name" value="ACX-like_C"/>
</dbReference>
<dbReference type="Pfam" id="PF19278">
    <property type="entry name" value="Hydant_A_C"/>
    <property type="match status" value="1"/>
</dbReference>
<feature type="domain" description="Hydantoinase B/oxoprolinase" evidence="4">
    <location>
        <begin position="807"/>
        <end position="1339"/>
    </location>
</feature>
<evidence type="ECO:0000259" key="3">
    <source>
        <dbReference type="Pfam" id="PF01968"/>
    </source>
</evidence>
<gene>
    <name evidence="7" type="ORF">HK105_201308</name>
</gene>
<evidence type="ECO:0000259" key="4">
    <source>
        <dbReference type="Pfam" id="PF02538"/>
    </source>
</evidence>
<keyword evidence="8" id="KW-1185">Reference proteome</keyword>
<proteinExistence type="inferred from homology"/>
<reference evidence="7 8" key="1">
    <citation type="submission" date="2023-09" db="EMBL/GenBank/DDBJ databases">
        <title>Pangenome analysis of Batrachochytrium dendrobatidis and related Chytrids.</title>
        <authorList>
            <person name="Yacoub M.N."/>
            <person name="Stajich J.E."/>
            <person name="James T.Y."/>
        </authorList>
    </citation>
    <scope>NUCLEOTIDE SEQUENCE [LARGE SCALE GENOMIC DNA]</scope>
    <source>
        <strain evidence="7 8">JEL0888</strain>
    </source>
</reference>
<evidence type="ECO:0000256" key="2">
    <source>
        <dbReference type="SAM" id="MobiDB-lite"/>
    </source>
</evidence>
<dbReference type="PANTHER" id="PTHR11365:SF2">
    <property type="entry name" value="5-OXOPROLINASE"/>
    <property type="match status" value="1"/>
</dbReference>
<dbReference type="InterPro" id="IPR045079">
    <property type="entry name" value="Oxoprolinase-like"/>
</dbReference>
<dbReference type="Pfam" id="PF05378">
    <property type="entry name" value="Hydant_A_N"/>
    <property type="match status" value="1"/>
</dbReference>
<feature type="domain" description="Acetophenone carboxylase-like C-terminal" evidence="6">
    <location>
        <begin position="605"/>
        <end position="776"/>
    </location>
</feature>
<dbReference type="InterPro" id="IPR002821">
    <property type="entry name" value="Hydantoinase_A"/>
</dbReference>
<dbReference type="PANTHER" id="PTHR11365">
    <property type="entry name" value="5-OXOPROLINASE RELATED"/>
    <property type="match status" value="1"/>
</dbReference>
<organism evidence="7 8">
    <name type="scientific">Polyrhizophydium stewartii</name>
    <dbReference type="NCBI Taxonomy" id="2732419"/>
    <lineage>
        <taxon>Eukaryota</taxon>
        <taxon>Fungi</taxon>
        <taxon>Fungi incertae sedis</taxon>
        <taxon>Chytridiomycota</taxon>
        <taxon>Chytridiomycota incertae sedis</taxon>
        <taxon>Chytridiomycetes</taxon>
        <taxon>Rhizophydiales</taxon>
        <taxon>Rhizophydiales incertae sedis</taxon>
        <taxon>Polyrhizophydium</taxon>
    </lineage>
</organism>
<evidence type="ECO:0000313" key="8">
    <source>
        <dbReference type="Proteomes" id="UP001527925"/>
    </source>
</evidence>
<evidence type="ECO:0000259" key="6">
    <source>
        <dbReference type="Pfam" id="PF19278"/>
    </source>
</evidence>
<dbReference type="Proteomes" id="UP001527925">
    <property type="component" value="Unassembled WGS sequence"/>
</dbReference>
<dbReference type="InterPro" id="IPR003692">
    <property type="entry name" value="Hydantoinase_B"/>
</dbReference>
<evidence type="ECO:0000256" key="1">
    <source>
        <dbReference type="ARBA" id="ARBA00010403"/>
    </source>
</evidence>
<protein>
    <recommendedName>
        <fullName evidence="9">5-oxoprolinase</fullName>
    </recommendedName>
</protein>
<dbReference type="InterPro" id="IPR008040">
    <property type="entry name" value="Hydant_A_N"/>
</dbReference>
<comment type="caution">
    <text evidence="7">The sequence shown here is derived from an EMBL/GenBank/DDBJ whole genome shotgun (WGS) entry which is preliminary data.</text>
</comment>
<name>A0ABR4NHM6_9FUNG</name>
<feature type="domain" description="Hydantoinase/oxoprolinase N-terminal" evidence="5">
    <location>
        <begin position="5"/>
        <end position="231"/>
    </location>
</feature>
<evidence type="ECO:0008006" key="9">
    <source>
        <dbReference type="Google" id="ProtNLM"/>
    </source>
</evidence>
<dbReference type="EMBL" id="JADGIZ020000004">
    <property type="protein sequence ID" value="KAL2919038.1"/>
    <property type="molecule type" value="Genomic_DNA"/>
</dbReference>
<evidence type="ECO:0000259" key="5">
    <source>
        <dbReference type="Pfam" id="PF05378"/>
    </source>
</evidence>
<sequence>MPGIRVCVDRGGTFTDCIAFVPHTIHPAAEPQPEPGFRQIVVKLLSVDPANYDDAPREGIRRILEIATGRPHPRSQPVDTSNLELIRMGTTVATNALLERKGERTGLLITKGFRDLLHIGNQSRPNIFDVTIAAPDVLYEQVVEVDERVTLVGYSAVPSGMNVSVPADDPSYVKGVTGEWVHVIKEPDLAKIEADLRAVREAGIRSVAVCLMHSFTFPEHERRVGALCERLGFENITLSSAIMPMIKIVPRGTSASADAYLTPCIKEYIAGFFSGFDDGIRQNPDDPTKAGVRVEFMQSDGGLVNVSDFNGFRAILSGPAGGVVGYAMTSWDDAENKAIIGFDMGGTSTDVSRFAGRYEHVFETTTAGVTIQAPQLDINTIAAGGGSQLFFRHGMFYVGPESGGADPGPACYRKGGWLTITDANLLLGRLVPDFFPKIFGKSESLPLSVKDTQAAFNRFSKDINTFLKKKHVQEGHSAATFQPMSLDDIAYGFIKVANESMCRPIRALTEGKGYNAADHILACFGGAGGQHAFAIARSLGISKLLIHKHASILSAYGIALADVVHEVQEPRQATHAAACLPVLRDADLFAAASALELSGDTLPHIKERVAHLSAECTRVLAKQGFDGSHIETEIYLNLRYQGTDSAMMIIKPGSADDWDFASAFVSQYQQEFGFTLPGRAILVDDIRVRGIGKSAATGSPVTHTTVHRELAALTRTVIGADKAVKTESAFWEGVGRVDTPVFQLSTLSPGDEIAGPAIIIDAIATIAVEPHCTAVVTKDHVVGFVETGASTEAPASGDAAAAPTTADPIMLSVFGHRFMSIAEQMGRTLQKTSISTNIKERLDFSCALFGPDGGLVANAPHIPVHLGSMQEAVRWQMNHLQGDLVDGDVIVTNHPSAGGSHLPDITVITPVFEQGKIVFFVASRGHHADIGGIQPGSMPSNSRELYQEGAAIKSFKLVRDGHFDEEGITRLLRDEPAKYEGCSGTRCLRDNISDLKAQVAANHKGITLVKSLIREYGLEVVQTYMGFIRGSAELAVRRLLKSTPSPLTAVDYMDDGTPIKLTVTINRDDGSALFDFTGTGAQVYGNTNAPRAVTYSAIIYCLRCMVNIDMPLNQGALAPIDVHIPDGTFLSPSETAAVVGGNVLTSQRLCDVIFKAFKACAASQGCCNNFTFGKGGKDEHGNVVEGFGYYETIAGGSGAGPDWNGRSGVHTHMTNTRITDPEILERRYPVILRRFGLRDGSGGNGRCRGGHGVVREIEFLERLQVSMLSERRVFRPYGLEGGEDGKAGLNVLMRRLPSADGSTEPAFLELNFGGKNAAEVQPGDRLRIETPGGGGWGTPVESASAGSASSRKRNAAALTSPKASRIDNEIMSPKRTRSTPRRTGGGSLQNYTDTQYSA</sequence>
<feature type="region of interest" description="Disordered" evidence="2">
    <location>
        <begin position="1328"/>
        <end position="1398"/>
    </location>
</feature>
<dbReference type="Pfam" id="PF01968">
    <property type="entry name" value="Hydantoinase_A"/>
    <property type="match status" value="1"/>
</dbReference>
<accession>A0ABR4NHM6</accession>
<evidence type="ECO:0000313" key="7">
    <source>
        <dbReference type="EMBL" id="KAL2919038.1"/>
    </source>
</evidence>
<feature type="compositionally biased region" description="Polar residues" evidence="2">
    <location>
        <begin position="1388"/>
        <end position="1398"/>
    </location>
</feature>